<dbReference type="GO" id="GO:0016020">
    <property type="term" value="C:membrane"/>
    <property type="evidence" value="ECO:0007669"/>
    <property type="project" value="UniProtKB-SubCell"/>
</dbReference>
<evidence type="ECO:0000313" key="11">
    <source>
        <dbReference type="Proteomes" id="UP001234581"/>
    </source>
</evidence>
<evidence type="ECO:0000256" key="6">
    <source>
        <dbReference type="ARBA" id="ARBA00022989"/>
    </source>
</evidence>
<evidence type="ECO:0000259" key="9">
    <source>
        <dbReference type="Pfam" id="PF13813"/>
    </source>
</evidence>
<evidence type="ECO:0000256" key="3">
    <source>
        <dbReference type="ARBA" id="ARBA00007282"/>
    </source>
</evidence>
<feature type="transmembrane region" description="Helical" evidence="8">
    <location>
        <begin position="58"/>
        <end position="76"/>
    </location>
</feature>
<evidence type="ECO:0000256" key="8">
    <source>
        <dbReference type="SAM" id="Phobius"/>
    </source>
</evidence>
<sequence length="372" mass="42501">MFANTAPIVNIDLPAPIILSCVQLFSLHLCLFCIDYLLARHEHHIPTILHGARLRVALVVIHFLMPIVFACPNFYINGMLIGAPWFIASKIVQHASNIKDNNNKASFFNHLVRSISSMTPSNTTTTTNEERVRIRIQGLAKVARGVFKWAFMKSIIDPQIPPNYGPLLLALPYWSLYSVWLTAVLGIKVYCLCGISDLSFGLQQFILGISYMDMFDSPIMAHSLRDFWSRRWNLPVKNLLHEQFFATTTHQVPQKPHDAMKITLSNQRQLSASRYTSRIVRGLFIFFVSGLFHEVMLAAVVRKVTLEQILFFMLQGVLVLLEIKLLDTTLRPDKGWIHRTWCILFNFALLAVTGRLFLAPYIRSDLITRIFG</sequence>
<dbReference type="EMBL" id="JARTCD010000021">
    <property type="protein sequence ID" value="KAJ8659031.1"/>
    <property type="molecule type" value="Genomic_DNA"/>
</dbReference>
<keyword evidence="6 8" id="KW-1133">Transmembrane helix</keyword>
<feature type="transmembrane region" description="Helical" evidence="8">
    <location>
        <begin position="174"/>
        <end position="195"/>
    </location>
</feature>
<dbReference type="PANTHER" id="PTHR31595">
    <property type="entry name" value="LONG-CHAIN-ALCOHOL O-FATTY-ACYLTRANSFERASE 3-RELATED"/>
    <property type="match status" value="1"/>
</dbReference>
<dbReference type="InterPro" id="IPR044851">
    <property type="entry name" value="Wax_synthase"/>
</dbReference>
<feature type="domain" description="Wax synthase" evidence="9">
    <location>
        <begin position="213"/>
        <end position="314"/>
    </location>
</feature>
<dbReference type="GeneID" id="83212826"/>
<feature type="transmembrane region" description="Helical" evidence="8">
    <location>
        <begin position="343"/>
        <end position="362"/>
    </location>
</feature>
<comment type="caution">
    <text evidence="10">The sequence shown here is derived from an EMBL/GenBank/DDBJ whole genome shotgun (WGS) entry which is preliminary data.</text>
</comment>
<comment type="pathway">
    <text evidence="2">Secondary metabolite biosynthesis.</text>
</comment>
<name>A0AAD7XZS3_9FUNG</name>
<evidence type="ECO:0000313" key="10">
    <source>
        <dbReference type="EMBL" id="KAJ8659031.1"/>
    </source>
</evidence>
<accession>A0AAD7XZS3</accession>
<dbReference type="AlphaFoldDB" id="A0AAD7XZS3"/>
<evidence type="ECO:0000256" key="7">
    <source>
        <dbReference type="ARBA" id="ARBA00023136"/>
    </source>
</evidence>
<organism evidence="10 11">
    <name type="scientific">Lichtheimia ornata</name>
    <dbReference type="NCBI Taxonomy" id="688661"/>
    <lineage>
        <taxon>Eukaryota</taxon>
        <taxon>Fungi</taxon>
        <taxon>Fungi incertae sedis</taxon>
        <taxon>Mucoromycota</taxon>
        <taxon>Mucoromycotina</taxon>
        <taxon>Mucoromycetes</taxon>
        <taxon>Mucorales</taxon>
        <taxon>Lichtheimiaceae</taxon>
        <taxon>Lichtheimia</taxon>
    </lineage>
</organism>
<reference evidence="10 11" key="1">
    <citation type="submission" date="2023-03" db="EMBL/GenBank/DDBJ databases">
        <title>Genome sequence of Lichtheimia ornata CBS 291.66.</title>
        <authorList>
            <person name="Mohabir J.T."/>
            <person name="Shea T.P."/>
            <person name="Kurbessoian T."/>
            <person name="Berby B."/>
            <person name="Fontaine J."/>
            <person name="Livny J."/>
            <person name="Gnirke A."/>
            <person name="Stajich J.E."/>
            <person name="Cuomo C.A."/>
        </authorList>
    </citation>
    <scope>NUCLEOTIDE SEQUENCE [LARGE SCALE GENOMIC DNA]</scope>
    <source>
        <strain evidence="10">CBS 291.66</strain>
    </source>
</reference>
<proteinExistence type="inferred from homology"/>
<comment type="subcellular location">
    <subcellularLocation>
        <location evidence="1">Membrane</location>
        <topology evidence="1">Multi-pass membrane protein</topology>
    </subcellularLocation>
</comment>
<keyword evidence="11" id="KW-1185">Reference proteome</keyword>
<feature type="transmembrane region" description="Helical" evidence="8">
    <location>
        <begin position="17"/>
        <end position="38"/>
    </location>
</feature>
<keyword evidence="5 8" id="KW-0812">Transmembrane</keyword>
<evidence type="ECO:0000256" key="5">
    <source>
        <dbReference type="ARBA" id="ARBA00022692"/>
    </source>
</evidence>
<dbReference type="RefSeq" id="XP_058343944.1">
    <property type="nucleotide sequence ID" value="XM_058485458.1"/>
</dbReference>
<evidence type="ECO:0000256" key="1">
    <source>
        <dbReference type="ARBA" id="ARBA00004141"/>
    </source>
</evidence>
<comment type="similarity">
    <text evidence="3">Belongs to the wax synthase family.</text>
</comment>
<dbReference type="InterPro" id="IPR032805">
    <property type="entry name" value="Wax_synthase_dom"/>
</dbReference>
<feature type="transmembrane region" description="Helical" evidence="8">
    <location>
        <begin position="279"/>
        <end position="300"/>
    </location>
</feature>
<dbReference type="Pfam" id="PF13813">
    <property type="entry name" value="MBOAT_2"/>
    <property type="match status" value="1"/>
</dbReference>
<dbReference type="GO" id="GO:0006629">
    <property type="term" value="P:lipid metabolic process"/>
    <property type="evidence" value="ECO:0007669"/>
    <property type="project" value="InterPro"/>
</dbReference>
<dbReference type="PANTHER" id="PTHR31595:SF57">
    <property type="entry name" value="OS04G0481900 PROTEIN"/>
    <property type="match status" value="1"/>
</dbReference>
<dbReference type="Proteomes" id="UP001234581">
    <property type="component" value="Unassembled WGS sequence"/>
</dbReference>
<keyword evidence="4" id="KW-0808">Transferase</keyword>
<evidence type="ECO:0000256" key="2">
    <source>
        <dbReference type="ARBA" id="ARBA00005179"/>
    </source>
</evidence>
<dbReference type="GO" id="GO:0008374">
    <property type="term" value="F:O-acyltransferase activity"/>
    <property type="evidence" value="ECO:0007669"/>
    <property type="project" value="InterPro"/>
</dbReference>
<protein>
    <recommendedName>
        <fullName evidence="9">Wax synthase domain-containing protein</fullName>
    </recommendedName>
</protein>
<gene>
    <name evidence="10" type="ORF">O0I10_005413</name>
</gene>
<keyword evidence="7 8" id="KW-0472">Membrane</keyword>
<evidence type="ECO:0000256" key="4">
    <source>
        <dbReference type="ARBA" id="ARBA00022679"/>
    </source>
</evidence>